<evidence type="ECO:0000313" key="2">
    <source>
        <dbReference type="EMBL" id="KAL2266318.1"/>
    </source>
</evidence>
<gene>
    <name evidence="2" type="ORF">VTJ83DRAFT_5670</name>
</gene>
<protein>
    <recommendedName>
        <fullName evidence="1">Calcineurin-like phosphoesterase domain-containing protein</fullName>
    </recommendedName>
</protein>
<name>A0ABR4D7G8_9PEZI</name>
<evidence type="ECO:0000259" key="1">
    <source>
        <dbReference type="Pfam" id="PF00149"/>
    </source>
</evidence>
<evidence type="ECO:0000313" key="3">
    <source>
        <dbReference type="Proteomes" id="UP001600064"/>
    </source>
</evidence>
<keyword evidence="3" id="KW-1185">Reference proteome</keyword>
<dbReference type="PANTHER" id="PTHR37844">
    <property type="entry name" value="SER/THR PROTEIN PHOSPHATASE SUPERFAMILY (AFU_ORTHOLOGUE AFUA_1G14840)"/>
    <property type="match status" value="1"/>
</dbReference>
<dbReference type="EMBL" id="JAZGUE010000005">
    <property type="protein sequence ID" value="KAL2266318.1"/>
    <property type="molecule type" value="Genomic_DNA"/>
</dbReference>
<feature type="domain" description="Calcineurin-like phosphoesterase" evidence="1">
    <location>
        <begin position="5"/>
        <end position="240"/>
    </location>
</feature>
<dbReference type="PANTHER" id="PTHR37844:SF2">
    <property type="entry name" value="SER_THR PROTEIN PHOSPHATASE SUPERFAMILY (AFU_ORTHOLOGUE AFUA_1G14840)"/>
    <property type="match status" value="1"/>
</dbReference>
<dbReference type="InterPro" id="IPR004843">
    <property type="entry name" value="Calcineurin-like_PHP"/>
</dbReference>
<organism evidence="2 3">
    <name type="scientific">Remersonia thermophila</name>
    <dbReference type="NCBI Taxonomy" id="72144"/>
    <lineage>
        <taxon>Eukaryota</taxon>
        <taxon>Fungi</taxon>
        <taxon>Dikarya</taxon>
        <taxon>Ascomycota</taxon>
        <taxon>Pezizomycotina</taxon>
        <taxon>Sordariomycetes</taxon>
        <taxon>Sordariomycetidae</taxon>
        <taxon>Sordariales</taxon>
        <taxon>Sordariales incertae sedis</taxon>
        <taxon>Remersonia</taxon>
    </lineage>
</organism>
<dbReference type="SUPFAM" id="SSF56300">
    <property type="entry name" value="Metallo-dependent phosphatases"/>
    <property type="match status" value="1"/>
</dbReference>
<dbReference type="Gene3D" id="3.60.21.10">
    <property type="match status" value="1"/>
</dbReference>
<dbReference type="GeneID" id="98126940"/>
<reference evidence="2 3" key="1">
    <citation type="journal article" date="2024" name="Commun. Biol.">
        <title>Comparative genomic analysis of thermophilic fungi reveals convergent evolutionary adaptations and gene losses.</title>
        <authorList>
            <person name="Steindorff A.S."/>
            <person name="Aguilar-Pontes M.V."/>
            <person name="Robinson A.J."/>
            <person name="Andreopoulos B."/>
            <person name="LaButti K."/>
            <person name="Kuo A."/>
            <person name="Mondo S."/>
            <person name="Riley R."/>
            <person name="Otillar R."/>
            <person name="Haridas S."/>
            <person name="Lipzen A."/>
            <person name="Grimwood J."/>
            <person name="Schmutz J."/>
            <person name="Clum A."/>
            <person name="Reid I.D."/>
            <person name="Moisan M.C."/>
            <person name="Butler G."/>
            <person name="Nguyen T.T.M."/>
            <person name="Dewar K."/>
            <person name="Conant G."/>
            <person name="Drula E."/>
            <person name="Henrissat B."/>
            <person name="Hansel C."/>
            <person name="Singer S."/>
            <person name="Hutchinson M.I."/>
            <person name="de Vries R.P."/>
            <person name="Natvig D.O."/>
            <person name="Powell A.J."/>
            <person name="Tsang A."/>
            <person name="Grigoriev I.V."/>
        </authorList>
    </citation>
    <scope>NUCLEOTIDE SEQUENCE [LARGE SCALE GENOMIC DNA]</scope>
    <source>
        <strain evidence="2 3">ATCC 22073</strain>
    </source>
</reference>
<accession>A0ABR4D7G8</accession>
<dbReference type="RefSeq" id="XP_070865045.1">
    <property type="nucleotide sequence ID" value="XM_071012296.1"/>
</dbReference>
<comment type="caution">
    <text evidence="2">The sequence shown here is derived from an EMBL/GenBank/DDBJ whole genome shotgun (WGS) entry which is preliminary data.</text>
</comment>
<dbReference type="Pfam" id="PF00149">
    <property type="entry name" value="Metallophos"/>
    <property type="match status" value="1"/>
</dbReference>
<dbReference type="InterPro" id="IPR029052">
    <property type="entry name" value="Metallo-depent_PP-like"/>
</dbReference>
<dbReference type="Proteomes" id="UP001600064">
    <property type="component" value="Unassembled WGS sequence"/>
</dbReference>
<sequence>MALQILSDLHLEAFKEYKEFKIVPKAPNLALLGDIGVLVSEHRDDFLAFLKTQLRQFKTVLLVPGNHETYGLSWDETISIFSAFADAVRTSLGPSLGEFVLLNRAAVRLPPPHNDVIVLGCSLFSRVPDADEDEEVRTAIAARLNDFRQTRGNWDLDAHTAAHVRDLAWLNEQVTALEQAGDDKTKIAILTHWSPTRDPRSSHPQYEGSVITSAFSTDLSREVCFQSARVKVWAFGHTHYNCDFLVERGGGAGPLRLVTNQRGYVSRQAEGFDGEKTVKV</sequence>
<proteinExistence type="predicted"/>